<feature type="domain" description="Ribosomal RNA methyltransferase FtsJ" evidence="9">
    <location>
        <begin position="33"/>
        <end position="239"/>
    </location>
</feature>
<dbReference type="InterPro" id="IPR002877">
    <property type="entry name" value="RNA_MeTrfase_FtsJ_dom"/>
</dbReference>
<dbReference type="EMBL" id="LGTL01000003">
    <property type="protein sequence ID" value="KPA84052.1"/>
    <property type="molecule type" value="Genomic_DNA"/>
</dbReference>
<dbReference type="HAMAP" id="MF_01547">
    <property type="entry name" value="RNA_methyltr_E"/>
    <property type="match status" value="1"/>
</dbReference>
<protein>
    <recommendedName>
        <fullName evidence="6">rRNA methyltransferase 2, mitochondrial</fullName>
    </recommendedName>
</protein>
<dbReference type="Proteomes" id="UP000037923">
    <property type="component" value="Unassembled WGS sequence"/>
</dbReference>
<comment type="caution">
    <text evidence="10">The sequence shown here is derived from an EMBL/GenBank/DDBJ whole genome shotgun (WGS) entry which is preliminary data.</text>
</comment>
<organism evidence="10 11">
    <name type="scientific">Leptomonas pyrrhocoris</name>
    <name type="common">Firebug parasite</name>
    <dbReference type="NCBI Taxonomy" id="157538"/>
    <lineage>
        <taxon>Eukaryota</taxon>
        <taxon>Discoba</taxon>
        <taxon>Euglenozoa</taxon>
        <taxon>Kinetoplastea</taxon>
        <taxon>Metakinetoplastina</taxon>
        <taxon>Trypanosomatida</taxon>
        <taxon>Trypanosomatidae</taxon>
        <taxon>Leishmaniinae</taxon>
        <taxon>Leptomonas</taxon>
    </lineage>
</organism>
<dbReference type="AlphaFoldDB" id="A0A0N0DYG1"/>
<keyword evidence="4 10" id="KW-0808">Transferase</keyword>
<dbReference type="InterPro" id="IPR015507">
    <property type="entry name" value="rRNA-MeTfrase_E"/>
</dbReference>
<evidence type="ECO:0000259" key="9">
    <source>
        <dbReference type="Pfam" id="PF01728"/>
    </source>
</evidence>
<proteinExistence type="inferred from homology"/>
<dbReference type="GO" id="GO:0008650">
    <property type="term" value="F:rRNA (uridine-2'-O-)-methyltransferase activity"/>
    <property type="evidence" value="ECO:0007669"/>
    <property type="project" value="TreeGrafter"/>
</dbReference>
<dbReference type="InterPro" id="IPR029063">
    <property type="entry name" value="SAM-dependent_MTases_sf"/>
</dbReference>
<reference evidence="10 11" key="1">
    <citation type="submission" date="2015-07" db="EMBL/GenBank/DDBJ databases">
        <title>High-quality genome of monoxenous trypanosomatid Leptomonas pyrrhocoris.</title>
        <authorList>
            <person name="Flegontov P."/>
            <person name="Butenko A."/>
            <person name="Firsov S."/>
            <person name="Vlcek C."/>
            <person name="Logacheva M.D."/>
            <person name="Field M."/>
            <person name="Filatov D."/>
            <person name="Flegontova O."/>
            <person name="Gerasimov E."/>
            <person name="Jackson A.P."/>
            <person name="Kelly S."/>
            <person name="Opperdoes F."/>
            <person name="O'Reilly A."/>
            <person name="Votypka J."/>
            <person name="Yurchenko V."/>
            <person name="Lukes J."/>
        </authorList>
    </citation>
    <scope>NUCLEOTIDE SEQUENCE [LARGE SCALE GENOMIC DNA]</scope>
    <source>
        <strain evidence="10">H10</strain>
    </source>
</reference>
<evidence type="ECO:0000256" key="5">
    <source>
        <dbReference type="ARBA" id="ARBA00022691"/>
    </source>
</evidence>
<feature type="active site" description="Proton acceptor" evidence="7">
    <location>
        <position position="196"/>
    </location>
</feature>
<dbReference type="PIRSF" id="PIRSF005461">
    <property type="entry name" value="23S_rRNA_mtase"/>
    <property type="match status" value="1"/>
</dbReference>
<dbReference type="FunFam" id="3.40.50.150:FF:000563">
    <property type="entry name" value="Ribosomal RNA methyltransferase-like protein"/>
    <property type="match status" value="1"/>
</dbReference>
<dbReference type="RefSeq" id="XP_015662491.1">
    <property type="nucleotide sequence ID" value="XM_015799013.1"/>
</dbReference>
<evidence type="ECO:0000313" key="10">
    <source>
        <dbReference type="EMBL" id="KPA84051.1"/>
    </source>
</evidence>
<dbReference type="SUPFAM" id="SSF53335">
    <property type="entry name" value="S-adenosyl-L-methionine-dependent methyltransferases"/>
    <property type="match status" value="1"/>
</dbReference>
<dbReference type="RefSeq" id="XP_015662490.1">
    <property type="nucleotide sequence ID" value="XM_015799012.1"/>
</dbReference>
<keyword evidence="2" id="KW-0698">rRNA processing</keyword>
<evidence type="ECO:0000256" key="1">
    <source>
        <dbReference type="ARBA" id="ARBA00009258"/>
    </source>
</evidence>
<dbReference type="Pfam" id="PF01728">
    <property type="entry name" value="FtsJ"/>
    <property type="match status" value="1"/>
</dbReference>
<name>A0A0N0DYG1_LEPPY</name>
<dbReference type="GeneID" id="26902470"/>
<dbReference type="PANTHER" id="PTHR10920:SF18">
    <property type="entry name" value="RRNA METHYLTRANSFERASE 2, MITOCHONDRIAL"/>
    <property type="match status" value="1"/>
</dbReference>
<dbReference type="Gene3D" id="3.40.50.150">
    <property type="entry name" value="Vaccinia Virus protein VP39"/>
    <property type="match status" value="1"/>
</dbReference>
<gene>
    <name evidence="10" type="ORF">ABB37_02175</name>
</gene>
<sequence>MRHGTVCLQGSSRQWMQRQSQDPFVAKARQEGYIARSAYKLLHMDDRFHLFDRQHTRIVVDLGCSPGGWCQVIRQRAGDRCFLLGVDMLPIKAQIPNAVIVQGDFTLPPVQQQLFRHLAEHSAHRSDHHQRGENEAAAYAAPFTSSSFTGVDVVTSDMCPNRMGGFQDRQRIAQLNMQAVHVCAPLLRPGGHFVCKVLGSRAAYTELWDHLHALFLTVHTCKPPASRVHSDEAFLVGVDKLALPRSRSCVKSAMTVGASGGAGGGQYGLDDWPGFGRRGRGRPQGRP</sequence>
<dbReference type="OMA" id="HRQTDHL"/>
<evidence type="ECO:0000256" key="2">
    <source>
        <dbReference type="ARBA" id="ARBA00022552"/>
    </source>
</evidence>
<dbReference type="PANTHER" id="PTHR10920">
    <property type="entry name" value="RIBOSOMAL RNA METHYLTRANSFERASE"/>
    <property type="match status" value="1"/>
</dbReference>
<evidence type="ECO:0000256" key="7">
    <source>
        <dbReference type="PIRSR" id="PIRSR005461-1"/>
    </source>
</evidence>
<dbReference type="OrthoDB" id="20105at2759"/>
<evidence type="ECO:0000256" key="8">
    <source>
        <dbReference type="SAM" id="MobiDB-lite"/>
    </source>
</evidence>
<evidence type="ECO:0000256" key="6">
    <source>
        <dbReference type="ARBA" id="ARBA00041184"/>
    </source>
</evidence>
<keyword evidence="5 7" id="KW-0949">S-adenosyl-L-methionine</keyword>
<evidence type="ECO:0000313" key="11">
    <source>
        <dbReference type="Proteomes" id="UP000037923"/>
    </source>
</evidence>
<keyword evidence="11" id="KW-1185">Reference proteome</keyword>
<evidence type="ECO:0000256" key="4">
    <source>
        <dbReference type="ARBA" id="ARBA00022679"/>
    </source>
</evidence>
<dbReference type="VEuPathDB" id="TriTrypDB:LpyrH10_03_3260"/>
<dbReference type="EMBL" id="LGTL01000003">
    <property type="protein sequence ID" value="KPA84051.1"/>
    <property type="molecule type" value="Genomic_DNA"/>
</dbReference>
<dbReference type="InterPro" id="IPR050082">
    <property type="entry name" value="RNA_methyltr_RlmE"/>
</dbReference>
<keyword evidence="3 10" id="KW-0489">Methyltransferase</keyword>
<feature type="compositionally biased region" description="Basic residues" evidence="8">
    <location>
        <begin position="277"/>
        <end position="287"/>
    </location>
</feature>
<accession>A0A0N0DYG1</accession>
<comment type="similarity">
    <text evidence="1">Belongs to the class I-like SAM-binding methyltransferase superfamily. RNA methyltransferase RlmE family.</text>
</comment>
<feature type="region of interest" description="Disordered" evidence="8">
    <location>
        <begin position="262"/>
        <end position="287"/>
    </location>
</feature>
<evidence type="ECO:0000256" key="3">
    <source>
        <dbReference type="ARBA" id="ARBA00022603"/>
    </source>
</evidence>